<feature type="domain" description="Smr" evidence="3">
    <location>
        <begin position="404"/>
        <end position="480"/>
    </location>
</feature>
<feature type="chain" id="PRO_5042012349" description="Smr domain-containing protein" evidence="2">
    <location>
        <begin position="19"/>
        <end position="480"/>
    </location>
</feature>
<feature type="compositionally biased region" description="Polar residues" evidence="1">
    <location>
        <begin position="157"/>
        <end position="168"/>
    </location>
</feature>
<dbReference type="SMART" id="SM00463">
    <property type="entry name" value="SMR"/>
    <property type="match status" value="1"/>
</dbReference>
<feature type="compositionally biased region" description="Polar residues" evidence="1">
    <location>
        <begin position="209"/>
        <end position="235"/>
    </location>
</feature>
<evidence type="ECO:0000313" key="5">
    <source>
        <dbReference type="Proteomes" id="UP001201163"/>
    </source>
</evidence>
<accession>A0AAD4LAP9</accession>
<dbReference type="Gene3D" id="3.30.1370.110">
    <property type="match status" value="1"/>
</dbReference>
<comment type="caution">
    <text evidence="4">The sequence shown here is derived from an EMBL/GenBank/DDBJ whole genome shotgun (WGS) entry which is preliminary data.</text>
</comment>
<dbReference type="PANTHER" id="PTHR47417">
    <property type="entry name" value="SMR DOMAIN-CONTAINING PROTEIN YPL199C"/>
    <property type="match status" value="1"/>
</dbReference>
<keyword evidence="2" id="KW-0732">Signal</keyword>
<dbReference type="InterPro" id="IPR002625">
    <property type="entry name" value="Smr_dom"/>
</dbReference>
<evidence type="ECO:0000259" key="3">
    <source>
        <dbReference type="PROSITE" id="PS50828"/>
    </source>
</evidence>
<evidence type="ECO:0000313" key="4">
    <source>
        <dbReference type="EMBL" id="KAH8979140.1"/>
    </source>
</evidence>
<dbReference type="Proteomes" id="UP001201163">
    <property type="component" value="Unassembled WGS sequence"/>
</dbReference>
<feature type="region of interest" description="Disordered" evidence="1">
    <location>
        <begin position="338"/>
        <end position="380"/>
    </location>
</feature>
<dbReference type="SUPFAM" id="SSF160443">
    <property type="entry name" value="SMR domain-like"/>
    <property type="match status" value="1"/>
</dbReference>
<reference evidence="4" key="1">
    <citation type="submission" date="2022-01" db="EMBL/GenBank/DDBJ databases">
        <title>Comparative genomics reveals a dynamic genome evolution in the ectomycorrhizal milk-cap (Lactarius) mushrooms.</title>
        <authorList>
            <consortium name="DOE Joint Genome Institute"/>
            <person name="Lebreton A."/>
            <person name="Tang N."/>
            <person name="Kuo A."/>
            <person name="LaButti K."/>
            <person name="Drula E."/>
            <person name="Barry K."/>
            <person name="Clum A."/>
            <person name="Lipzen A."/>
            <person name="Mousain D."/>
            <person name="Ng V."/>
            <person name="Wang R."/>
            <person name="Wang X."/>
            <person name="Dai Y."/>
            <person name="Henrissat B."/>
            <person name="Grigoriev I.V."/>
            <person name="Guerin-Laguette A."/>
            <person name="Yu F."/>
            <person name="Martin F.M."/>
        </authorList>
    </citation>
    <scope>NUCLEOTIDE SEQUENCE</scope>
    <source>
        <strain evidence="4">QP</strain>
    </source>
</reference>
<protein>
    <recommendedName>
        <fullName evidence="3">Smr domain-containing protein</fullName>
    </recommendedName>
</protein>
<dbReference type="PROSITE" id="PS50828">
    <property type="entry name" value="SMR"/>
    <property type="match status" value="1"/>
</dbReference>
<keyword evidence="5" id="KW-1185">Reference proteome</keyword>
<feature type="signal peptide" evidence="2">
    <location>
        <begin position="1"/>
        <end position="18"/>
    </location>
</feature>
<feature type="compositionally biased region" description="Basic and acidic residues" evidence="1">
    <location>
        <begin position="338"/>
        <end position="352"/>
    </location>
</feature>
<evidence type="ECO:0000256" key="2">
    <source>
        <dbReference type="SAM" id="SignalP"/>
    </source>
</evidence>
<feature type="region of interest" description="Disordered" evidence="1">
    <location>
        <begin position="149"/>
        <end position="243"/>
    </location>
</feature>
<name>A0AAD4LAP9_9AGAM</name>
<dbReference type="InterPro" id="IPR053020">
    <property type="entry name" value="Smr_domain_protein"/>
</dbReference>
<feature type="compositionally biased region" description="Polar residues" evidence="1">
    <location>
        <begin position="176"/>
        <end position="192"/>
    </location>
</feature>
<proteinExistence type="predicted"/>
<sequence length="480" mass="52041">MLRPKLTLTLAAAAYAIGTYTFGGTDPPPPLPCDSYLASTLAAAARAVGNDPPPRDSYLTSTLAAVVHAIGKYVFGREDPPPPPHSCYLAPARAIAKYFFDGKEPPPPPRHPDLAPTLAAALACIGAVAVYAIVKYIYSGKDNNLRRDPYYSSSSYIGSTTRTQTQKSYRLPPPYTYQTPATNAYNQTTAGTPTIPDYDCSVHRPSVVSPYTRTPRQSPHPSSNAHQNVPLTPTPNDYGRGAYQPSVALSYSRTPSQTQPSSTRIHAPHLSSSLFDTDHVHEPPECEYFPTSSHAPPRVPTGSKPPPPTALVVVVSSSPCTDEPVGIEDLEFAKKLREQAQRKGREMSEARSRAKSATQKGRLGAAHAHRQDALARESEMKELNKRAAKIVFRENNKNRGGGMIDLHGLHVAEAIQVSEYQLQTARSRGDQAVRFIVGKGLHSDAGGAKIRPALEDFLTKRGLIHSLDPYNVGVLVVRLD</sequence>
<organism evidence="4 5">
    <name type="scientific">Lactarius akahatsu</name>
    <dbReference type="NCBI Taxonomy" id="416441"/>
    <lineage>
        <taxon>Eukaryota</taxon>
        <taxon>Fungi</taxon>
        <taxon>Dikarya</taxon>
        <taxon>Basidiomycota</taxon>
        <taxon>Agaricomycotina</taxon>
        <taxon>Agaricomycetes</taxon>
        <taxon>Russulales</taxon>
        <taxon>Russulaceae</taxon>
        <taxon>Lactarius</taxon>
    </lineage>
</organism>
<dbReference type="InterPro" id="IPR013899">
    <property type="entry name" value="DUF1771"/>
</dbReference>
<dbReference type="PANTHER" id="PTHR47417:SF1">
    <property type="entry name" value="SMR DOMAIN-CONTAINING PROTEIN YPL199C"/>
    <property type="match status" value="1"/>
</dbReference>
<dbReference type="AlphaFoldDB" id="A0AAD4LAP9"/>
<evidence type="ECO:0000256" key="1">
    <source>
        <dbReference type="SAM" id="MobiDB-lite"/>
    </source>
</evidence>
<dbReference type="EMBL" id="JAKELL010000184">
    <property type="protein sequence ID" value="KAH8979140.1"/>
    <property type="molecule type" value="Genomic_DNA"/>
</dbReference>
<dbReference type="Pfam" id="PF08590">
    <property type="entry name" value="DUF1771"/>
    <property type="match status" value="1"/>
</dbReference>
<gene>
    <name evidence="4" type="ORF">EDB92DRAFT_1905860</name>
</gene>
<dbReference type="InterPro" id="IPR036063">
    <property type="entry name" value="Smr_dom_sf"/>
</dbReference>
<feature type="compositionally biased region" description="Basic and acidic residues" evidence="1">
    <location>
        <begin position="369"/>
        <end position="380"/>
    </location>
</feature>
<dbReference type="Pfam" id="PF01713">
    <property type="entry name" value="Smr"/>
    <property type="match status" value="1"/>
</dbReference>